<dbReference type="CDD" id="cd00051">
    <property type="entry name" value="EFh"/>
    <property type="match status" value="1"/>
</dbReference>
<dbReference type="InterPro" id="IPR018247">
    <property type="entry name" value="EF_Hand_1_Ca_BS"/>
</dbReference>
<dbReference type="Proteomes" id="UP000664859">
    <property type="component" value="Unassembled WGS sequence"/>
</dbReference>
<dbReference type="PANTHER" id="PTHR47500">
    <property type="entry name" value="EF-HAND CALCIUM-BINDING DOMAIN-CONTAINING PROTEIN"/>
    <property type="match status" value="1"/>
</dbReference>
<proteinExistence type="predicted"/>
<dbReference type="AlphaFoldDB" id="A0A835YT91"/>
<gene>
    <name evidence="3" type="ORF">JKP88DRAFT_150876</name>
</gene>
<protein>
    <recommendedName>
        <fullName evidence="2">EF-hand domain-containing protein</fullName>
    </recommendedName>
</protein>
<name>A0A835YT91_9STRA</name>
<dbReference type="InterPro" id="IPR011992">
    <property type="entry name" value="EF-hand-dom_pair"/>
</dbReference>
<dbReference type="InterPro" id="IPR043520">
    <property type="entry name" value="SPT21"/>
</dbReference>
<feature type="non-terminal residue" evidence="3">
    <location>
        <position position="1"/>
    </location>
</feature>
<dbReference type="GO" id="GO:0005509">
    <property type="term" value="F:calcium ion binding"/>
    <property type="evidence" value="ECO:0007669"/>
    <property type="project" value="InterPro"/>
</dbReference>
<dbReference type="PROSITE" id="PS50222">
    <property type="entry name" value="EF_HAND_2"/>
    <property type="match status" value="2"/>
</dbReference>
<evidence type="ECO:0000256" key="1">
    <source>
        <dbReference type="ARBA" id="ARBA00022837"/>
    </source>
</evidence>
<comment type="caution">
    <text evidence="3">The sequence shown here is derived from an EMBL/GenBank/DDBJ whole genome shotgun (WGS) entry which is preliminary data.</text>
</comment>
<keyword evidence="4" id="KW-1185">Reference proteome</keyword>
<dbReference type="SUPFAM" id="SSF47473">
    <property type="entry name" value="EF-hand"/>
    <property type="match status" value="1"/>
</dbReference>
<dbReference type="Pfam" id="PF13499">
    <property type="entry name" value="EF-hand_7"/>
    <property type="match status" value="1"/>
</dbReference>
<organism evidence="3 4">
    <name type="scientific">Tribonema minus</name>
    <dbReference type="NCBI Taxonomy" id="303371"/>
    <lineage>
        <taxon>Eukaryota</taxon>
        <taxon>Sar</taxon>
        <taxon>Stramenopiles</taxon>
        <taxon>Ochrophyta</taxon>
        <taxon>PX clade</taxon>
        <taxon>Xanthophyceae</taxon>
        <taxon>Tribonematales</taxon>
        <taxon>Tribonemataceae</taxon>
        <taxon>Tribonema</taxon>
    </lineage>
</organism>
<feature type="non-terminal residue" evidence="3">
    <location>
        <position position="65"/>
    </location>
</feature>
<dbReference type="SMART" id="SM00054">
    <property type="entry name" value="EFh"/>
    <property type="match status" value="2"/>
</dbReference>
<dbReference type="OrthoDB" id="26525at2759"/>
<dbReference type="PROSITE" id="PS00018">
    <property type="entry name" value="EF_HAND_1"/>
    <property type="match status" value="2"/>
</dbReference>
<evidence type="ECO:0000313" key="3">
    <source>
        <dbReference type="EMBL" id="KAG5181171.1"/>
    </source>
</evidence>
<accession>A0A835YT91</accession>
<evidence type="ECO:0000313" key="4">
    <source>
        <dbReference type="Proteomes" id="UP000664859"/>
    </source>
</evidence>
<evidence type="ECO:0000259" key="2">
    <source>
        <dbReference type="PROSITE" id="PS50222"/>
    </source>
</evidence>
<dbReference type="InterPro" id="IPR002048">
    <property type="entry name" value="EF_hand_dom"/>
</dbReference>
<dbReference type="Gene3D" id="1.10.238.10">
    <property type="entry name" value="EF-hand"/>
    <property type="match status" value="1"/>
</dbReference>
<feature type="domain" description="EF-hand" evidence="2">
    <location>
        <begin position="1"/>
        <end position="35"/>
    </location>
</feature>
<dbReference type="PANTHER" id="PTHR47500:SF3">
    <property type="entry name" value="EF-HAND DOMAIN-CONTAINING PROTEIN"/>
    <property type="match status" value="1"/>
</dbReference>
<keyword evidence="1" id="KW-0106">Calcium</keyword>
<reference evidence="3" key="1">
    <citation type="submission" date="2021-02" db="EMBL/GenBank/DDBJ databases">
        <title>First Annotated Genome of the Yellow-green Alga Tribonema minus.</title>
        <authorList>
            <person name="Mahan K.M."/>
        </authorList>
    </citation>
    <scope>NUCLEOTIDE SEQUENCE</scope>
    <source>
        <strain evidence="3">UTEX B ZZ1240</strain>
    </source>
</reference>
<dbReference type="EMBL" id="JAFCMP010000335">
    <property type="protein sequence ID" value="KAG5181171.1"/>
    <property type="molecule type" value="Genomic_DNA"/>
</dbReference>
<sequence length="65" mass="6906">QRRGLRAWFDGLDRDGSGEISARELGPPLLATGAARSTAEVAALIRQADKDGSGEIGFEEFLTAM</sequence>
<feature type="domain" description="EF-hand" evidence="2">
    <location>
        <begin position="36"/>
        <end position="65"/>
    </location>
</feature>